<feature type="transmembrane region" description="Helical" evidence="6">
    <location>
        <begin position="137"/>
        <end position="158"/>
    </location>
</feature>
<feature type="transmembrane region" description="Helical" evidence="6">
    <location>
        <begin position="35"/>
        <end position="57"/>
    </location>
</feature>
<feature type="transmembrane region" description="Helical" evidence="6">
    <location>
        <begin position="170"/>
        <end position="190"/>
    </location>
</feature>
<gene>
    <name evidence="7" type="ORF">V5799_022493</name>
</gene>
<sequence length="567" mass="61567">MNVLFPQHLTAKDLLISESFDCFQAFGNGRYQKRLVLLLALSVFLSAGHIHIVPMIVTGVDHWCKQPSHSNISEASWKNTAIPLGADGQHSQCDMYEMPEEPNSTATVPCQEWEYEERSPGESVVNVWDLVCWRKPLIVLMIVVQNIGASLYVVAAGLAADRIGRKPVMLSAMAVLLLSTAALCLCTAYSTFVTALFFVTGSGFAALGVSSVLLFEVTTHENRPAHNIFAGTFGLLAMEFWRATVEYNELGWKLKLVHFLLPTVLTLPSACIVSETPRWLVSRLKLRHAEVVMTTAANVNHFPLANTACLLDKLKNNIAADVEILPDSDKDLLARPSIQKHAKTMFAATFTALFGYYSITVSPLWKNNLTLGWVSFGAVILGYIALITLIRKMILLAIIIGIFTLLFGLHCLLSITITTAPLVVSEALLVITKSCYYAAAVLVGVYTMELFPTAVRCAALCVTIGGGVLGAGSSSVTVVLNDSGREDLAFALPACLFFGSLLALRRLPRTTTVECAPEAASTVSSVSKKTIDRMKNTLQGGIYVQKKAKKGIAGTKKPPVGSRPEQR</sequence>
<feature type="transmembrane region" description="Helical" evidence="6">
    <location>
        <begin position="488"/>
        <end position="504"/>
    </location>
</feature>
<evidence type="ECO:0000256" key="5">
    <source>
        <dbReference type="SAM" id="MobiDB-lite"/>
    </source>
</evidence>
<dbReference type="EMBL" id="JARKHS020001510">
    <property type="protein sequence ID" value="KAK8787731.1"/>
    <property type="molecule type" value="Genomic_DNA"/>
</dbReference>
<dbReference type="PANTHER" id="PTHR24064">
    <property type="entry name" value="SOLUTE CARRIER FAMILY 22 MEMBER"/>
    <property type="match status" value="1"/>
</dbReference>
<evidence type="ECO:0000256" key="4">
    <source>
        <dbReference type="ARBA" id="ARBA00023136"/>
    </source>
</evidence>
<name>A0AAQ4FLW2_AMBAM</name>
<dbReference type="GO" id="GO:0016020">
    <property type="term" value="C:membrane"/>
    <property type="evidence" value="ECO:0007669"/>
    <property type="project" value="UniProtKB-SubCell"/>
</dbReference>
<dbReference type="SUPFAM" id="SSF103473">
    <property type="entry name" value="MFS general substrate transporter"/>
    <property type="match status" value="1"/>
</dbReference>
<keyword evidence="3 6" id="KW-1133">Transmembrane helix</keyword>
<evidence type="ECO:0000256" key="3">
    <source>
        <dbReference type="ARBA" id="ARBA00022989"/>
    </source>
</evidence>
<feature type="region of interest" description="Disordered" evidence="5">
    <location>
        <begin position="548"/>
        <end position="567"/>
    </location>
</feature>
<keyword evidence="2 6" id="KW-0812">Transmembrane</keyword>
<protein>
    <submittedName>
        <fullName evidence="7">Uncharacterized protein</fullName>
    </submittedName>
</protein>
<organism evidence="7 8">
    <name type="scientific">Amblyomma americanum</name>
    <name type="common">Lone star tick</name>
    <dbReference type="NCBI Taxonomy" id="6943"/>
    <lineage>
        <taxon>Eukaryota</taxon>
        <taxon>Metazoa</taxon>
        <taxon>Ecdysozoa</taxon>
        <taxon>Arthropoda</taxon>
        <taxon>Chelicerata</taxon>
        <taxon>Arachnida</taxon>
        <taxon>Acari</taxon>
        <taxon>Parasitiformes</taxon>
        <taxon>Ixodida</taxon>
        <taxon>Ixodoidea</taxon>
        <taxon>Ixodidae</taxon>
        <taxon>Amblyomminae</taxon>
        <taxon>Amblyomma</taxon>
    </lineage>
</organism>
<dbReference type="GO" id="GO:0022857">
    <property type="term" value="F:transmembrane transporter activity"/>
    <property type="evidence" value="ECO:0007669"/>
    <property type="project" value="InterPro"/>
</dbReference>
<evidence type="ECO:0000256" key="1">
    <source>
        <dbReference type="ARBA" id="ARBA00004141"/>
    </source>
</evidence>
<reference evidence="7 8" key="1">
    <citation type="journal article" date="2023" name="Arcadia Sci">
        <title>De novo assembly of a long-read Amblyomma americanum tick genome.</title>
        <authorList>
            <person name="Chou S."/>
            <person name="Poskanzer K.E."/>
            <person name="Rollins M."/>
            <person name="Thuy-Boun P.S."/>
        </authorList>
    </citation>
    <scope>NUCLEOTIDE SEQUENCE [LARGE SCALE GENOMIC DNA]</scope>
    <source>
        <strain evidence="7">F_SG_1</strain>
        <tissue evidence="7">Salivary glands</tissue>
    </source>
</reference>
<comment type="caution">
    <text evidence="7">The sequence shown here is derived from an EMBL/GenBank/DDBJ whole genome shotgun (WGS) entry which is preliminary data.</text>
</comment>
<feature type="transmembrane region" description="Helical" evidence="6">
    <location>
        <begin position="196"/>
        <end position="215"/>
    </location>
</feature>
<feature type="transmembrane region" description="Helical" evidence="6">
    <location>
        <begin position="345"/>
        <end position="365"/>
    </location>
</feature>
<evidence type="ECO:0000256" key="2">
    <source>
        <dbReference type="ARBA" id="ARBA00022692"/>
    </source>
</evidence>
<feature type="transmembrane region" description="Helical" evidence="6">
    <location>
        <begin position="395"/>
        <end position="417"/>
    </location>
</feature>
<dbReference type="Gene3D" id="1.20.1250.20">
    <property type="entry name" value="MFS general substrate transporter like domains"/>
    <property type="match status" value="1"/>
</dbReference>
<dbReference type="InterPro" id="IPR005828">
    <property type="entry name" value="MFS_sugar_transport-like"/>
</dbReference>
<feature type="transmembrane region" description="Helical" evidence="6">
    <location>
        <begin position="423"/>
        <end position="445"/>
    </location>
</feature>
<comment type="subcellular location">
    <subcellularLocation>
        <location evidence="1">Membrane</location>
        <topology evidence="1">Multi-pass membrane protein</topology>
    </subcellularLocation>
</comment>
<keyword evidence="4 6" id="KW-0472">Membrane</keyword>
<evidence type="ECO:0000313" key="7">
    <source>
        <dbReference type="EMBL" id="KAK8787731.1"/>
    </source>
</evidence>
<dbReference type="Proteomes" id="UP001321473">
    <property type="component" value="Unassembled WGS sequence"/>
</dbReference>
<feature type="transmembrane region" description="Helical" evidence="6">
    <location>
        <begin position="457"/>
        <end position="476"/>
    </location>
</feature>
<evidence type="ECO:0000313" key="8">
    <source>
        <dbReference type="Proteomes" id="UP001321473"/>
    </source>
</evidence>
<dbReference type="Pfam" id="PF00083">
    <property type="entry name" value="Sugar_tr"/>
    <property type="match status" value="1"/>
</dbReference>
<dbReference type="AlphaFoldDB" id="A0AAQ4FLW2"/>
<evidence type="ECO:0000256" key="6">
    <source>
        <dbReference type="SAM" id="Phobius"/>
    </source>
</evidence>
<accession>A0AAQ4FLW2</accession>
<feature type="transmembrane region" description="Helical" evidence="6">
    <location>
        <begin position="371"/>
        <end position="390"/>
    </location>
</feature>
<proteinExistence type="predicted"/>
<keyword evidence="8" id="KW-1185">Reference proteome</keyword>
<dbReference type="InterPro" id="IPR036259">
    <property type="entry name" value="MFS_trans_sf"/>
</dbReference>